<feature type="domain" description="Methyltransferase" evidence="1">
    <location>
        <begin position="46"/>
        <end position="146"/>
    </location>
</feature>
<protein>
    <submittedName>
        <fullName evidence="2">Methyltransferase domain protein</fullName>
    </submittedName>
</protein>
<dbReference type="PATRIC" id="fig|1111454.3.peg.2142"/>
<dbReference type="InterPro" id="IPR029063">
    <property type="entry name" value="SAM-dependent_MTases_sf"/>
</dbReference>
<evidence type="ECO:0000313" key="3">
    <source>
        <dbReference type="Proteomes" id="UP000017090"/>
    </source>
</evidence>
<reference evidence="2 3" key="1">
    <citation type="submission" date="2013-09" db="EMBL/GenBank/DDBJ databases">
        <authorList>
            <person name="Durkin A.S."/>
            <person name="Haft D.R."/>
            <person name="McCorrison J."/>
            <person name="Torralba M."/>
            <person name="Gillis M."/>
            <person name="Haft D.H."/>
            <person name="Methe B."/>
            <person name="Sutton G."/>
            <person name="Nelson K.E."/>
        </authorList>
    </citation>
    <scope>NUCLEOTIDE SEQUENCE [LARGE SCALE GENOMIC DNA]</scope>
    <source>
        <strain evidence="2 3">BV3C16-1</strain>
    </source>
</reference>
<dbReference type="EMBL" id="AWXA01000062">
    <property type="protein sequence ID" value="ERT56436.1"/>
    <property type="molecule type" value="Genomic_DNA"/>
</dbReference>
<dbReference type="Pfam" id="PF13847">
    <property type="entry name" value="Methyltransf_31"/>
    <property type="match status" value="1"/>
</dbReference>
<sequence>MKGFLSNFRHPRGFWGRLLLKGMNSGHAAVTAWALTHLDGLSYSLILDIGCGGGAAMVRLHAMYPESKVCGLDISEESIAFAAKTVEKELGSVYTLTVGSAESLPYENDLFQLVTAFETIYFWPDIDGAFREVLRVLQPGGTFLIACEESRPDHTFWSDRIDGLVIYTGEELTRHLQAAGFSTVHSVRGSGGRLCVVAAKDAE</sequence>
<dbReference type="eggNOG" id="COG2226">
    <property type="taxonomic scope" value="Bacteria"/>
</dbReference>
<dbReference type="CDD" id="cd02440">
    <property type="entry name" value="AdoMet_MTases"/>
    <property type="match status" value="1"/>
</dbReference>
<dbReference type="SUPFAM" id="SSF53335">
    <property type="entry name" value="S-adenosyl-L-methionine-dependent methyltransferases"/>
    <property type="match status" value="1"/>
</dbReference>
<evidence type="ECO:0000313" key="2">
    <source>
        <dbReference type="EMBL" id="ERT56436.1"/>
    </source>
</evidence>
<gene>
    <name evidence="2" type="ORF">HMPREF1250_1502</name>
</gene>
<dbReference type="Proteomes" id="UP000017090">
    <property type="component" value="Unassembled WGS sequence"/>
</dbReference>
<proteinExistence type="predicted"/>
<dbReference type="Gene3D" id="3.40.50.150">
    <property type="entry name" value="Vaccinia Virus protein VP39"/>
    <property type="match status" value="1"/>
</dbReference>
<comment type="caution">
    <text evidence="2">The sequence shown here is derived from an EMBL/GenBank/DDBJ whole genome shotgun (WGS) entry which is preliminary data.</text>
</comment>
<name>U7UAV3_9FIRM</name>
<evidence type="ECO:0000259" key="1">
    <source>
        <dbReference type="Pfam" id="PF13847"/>
    </source>
</evidence>
<dbReference type="AlphaFoldDB" id="U7UAV3"/>
<keyword evidence="2" id="KW-0808">Transferase</keyword>
<organism evidence="2 3">
    <name type="scientific">Megasphaera vaginalis</name>
    <name type="common">ex Srinivasan et al. 2021</name>
    <dbReference type="NCBI Taxonomy" id="1111454"/>
    <lineage>
        <taxon>Bacteria</taxon>
        <taxon>Bacillati</taxon>
        <taxon>Bacillota</taxon>
        <taxon>Negativicutes</taxon>
        <taxon>Veillonellales</taxon>
        <taxon>Veillonellaceae</taxon>
        <taxon>Megasphaera</taxon>
    </lineage>
</organism>
<dbReference type="RefSeq" id="WP_023054599.1">
    <property type="nucleotide sequence ID" value="NZ_AWXA01000062.1"/>
</dbReference>
<dbReference type="GO" id="GO:0008757">
    <property type="term" value="F:S-adenosylmethionine-dependent methyltransferase activity"/>
    <property type="evidence" value="ECO:0007669"/>
    <property type="project" value="InterPro"/>
</dbReference>
<dbReference type="PANTHER" id="PTHR43591">
    <property type="entry name" value="METHYLTRANSFERASE"/>
    <property type="match status" value="1"/>
</dbReference>
<dbReference type="InterPro" id="IPR025714">
    <property type="entry name" value="Methyltranfer_dom"/>
</dbReference>
<accession>U7UAV3</accession>
<dbReference type="STRING" id="1111454.HMPREF1250_1502"/>
<dbReference type="GO" id="GO:0032259">
    <property type="term" value="P:methylation"/>
    <property type="evidence" value="ECO:0007669"/>
    <property type="project" value="UniProtKB-KW"/>
</dbReference>
<keyword evidence="3" id="KW-1185">Reference proteome</keyword>
<keyword evidence="2" id="KW-0489">Methyltransferase</keyword>